<proteinExistence type="predicted"/>
<dbReference type="Pfam" id="PF15887">
    <property type="entry name" value="Peptidase_Mx"/>
    <property type="match status" value="1"/>
</dbReference>
<dbReference type="AlphaFoldDB" id="A0A1H7K7V8"/>
<accession>A0A1H7K7V8</accession>
<dbReference type="InterPro" id="IPR031321">
    <property type="entry name" value="UCP012641"/>
</dbReference>
<gene>
    <name evidence="2" type="ORF">SAMN05444515_105141</name>
</gene>
<dbReference type="PIRSF" id="PIRSF012641">
    <property type="entry name" value="UCP012641"/>
    <property type="match status" value="1"/>
</dbReference>
<dbReference type="InterPro" id="IPR011201">
    <property type="entry name" value="Zinc-ribbon_6_bact"/>
</dbReference>
<dbReference type="Gene3D" id="3.40.390.70">
    <property type="match status" value="1"/>
</dbReference>
<keyword evidence="3" id="KW-1185">Reference proteome</keyword>
<organism evidence="2 3">
    <name type="scientific">Ectothiorhodospira marina</name>
    <dbReference type="NCBI Taxonomy" id="1396821"/>
    <lineage>
        <taxon>Bacteria</taxon>
        <taxon>Pseudomonadati</taxon>
        <taxon>Pseudomonadota</taxon>
        <taxon>Gammaproteobacteria</taxon>
        <taxon>Chromatiales</taxon>
        <taxon>Ectothiorhodospiraceae</taxon>
        <taxon>Ectothiorhodospira</taxon>
    </lineage>
</organism>
<dbReference type="EMBL" id="FOAA01000005">
    <property type="protein sequence ID" value="SEK82017.1"/>
    <property type="molecule type" value="Genomic_DNA"/>
</dbReference>
<reference evidence="3" key="1">
    <citation type="submission" date="2016-10" db="EMBL/GenBank/DDBJ databases">
        <authorList>
            <person name="Varghese N."/>
            <person name="Submissions S."/>
        </authorList>
    </citation>
    <scope>NUCLEOTIDE SEQUENCE [LARGE SCALE GENOMIC DNA]</scope>
    <source>
        <strain evidence="3">DSM 241</strain>
    </source>
</reference>
<dbReference type="OrthoDB" id="256753at2"/>
<dbReference type="STRING" id="1396821.SAMN05444515_105141"/>
<sequence>MRLFNCGSCGQLIYFENTHCTRCGRTLGFLPDTLELAALEPEEGKWWRPVGAVSQRRYRMCNHYARDAVCNWMVPVEEDEGFCAACRLNQVIPDLGVPGNKTLWYRLETEKRRLIYSLLRLKLPVVPRSHDPSGLAFAFMADVEPQFFETERVMTGHARGLITINVAEADPATRERLREKMAEPYRTILGHFRHESGHYYWERMIRDTPWLETFRAQFGDEREDYAQALQRHYRQGPPPDWGQHFISSYASSHPWEDWAETWAHYLHIIDTLETAHAWGLEVGPRLEQGAHLRAAPDFDPYEQREFTALVDHWLPLTYALNSLNRSMGHSPAYPFVLSPKVVEKMTWIHRIVGGERPA</sequence>
<protein>
    <recommendedName>
        <fullName evidence="1">Zinc-ribbon domain-containing protein</fullName>
    </recommendedName>
</protein>
<evidence type="ECO:0000313" key="3">
    <source>
        <dbReference type="Proteomes" id="UP000199256"/>
    </source>
</evidence>
<dbReference type="Pfam" id="PF10005">
    <property type="entry name" value="Zn_ribbon_DZR_6"/>
    <property type="match status" value="1"/>
</dbReference>
<dbReference type="Proteomes" id="UP000199256">
    <property type="component" value="Unassembled WGS sequence"/>
</dbReference>
<evidence type="ECO:0000259" key="1">
    <source>
        <dbReference type="Pfam" id="PF10005"/>
    </source>
</evidence>
<evidence type="ECO:0000313" key="2">
    <source>
        <dbReference type="EMBL" id="SEK82017.1"/>
    </source>
</evidence>
<feature type="domain" description="Zinc-ribbon" evidence="1">
    <location>
        <begin position="3"/>
        <end position="95"/>
    </location>
</feature>
<name>A0A1H7K7V8_9GAMM</name>
<dbReference type="RefSeq" id="WP_090252401.1">
    <property type="nucleotide sequence ID" value="NZ_FOAA01000005.1"/>
</dbReference>